<accession>B7KDK9</accession>
<proteinExistence type="predicted"/>
<organism evidence="1 2">
    <name type="scientific">Gloeothece citriformis (strain PCC 7424)</name>
    <name type="common">Cyanothece sp. (strain PCC 7424)</name>
    <dbReference type="NCBI Taxonomy" id="65393"/>
    <lineage>
        <taxon>Bacteria</taxon>
        <taxon>Bacillati</taxon>
        <taxon>Cyanobacteriota</taxon>
        <taxon>Cyanophyceae</taxon>
        <taxon>Oscillatoriophycideae</taxon>
        <taxon>Chroococcales</taxon>
        <taxon>Aphanothecaceae</taxon>
        <taxon>Gloeothece</taxon>
        <taxon>Gloeothece citriformis</taxon>
    </lineage>
</organism>
<gene>
    <name evidence="1" type="ordered locus">PCC7424_1879</name>
</gene>
<dbReference type="STRING" id="65393.PCC7424_1879"/>
<name>B7KDK9_GLOC7</name>
<dbReference type="OrthoDB" id="9839244at2"/>
<dbReference type="KEGG" id="cyc:PCC7424_1879"/>
<dbReference type="AlphaFoldDB" id="B7KDK9"/>
<protein>
    <submittedName>
        <fullName evidence="1">Uncharacterized protein</fullName>
    </submittedName>
</protein>
<dbReference type="Proteomes" id="UP000002384">
    <property type="component" value="Chromosome"/>
</dbReference>
<evidence type="ECO:0000313" key="2">
    <source>
        <dbReference type="Proteomes" id="UP000002384"/>
    </source>
</evidence>
<reference evidence="2" key="1">
    <citation type="journal article" date="2011" name="MBio">
        <title>Novel metabolic attributes of the genus Cyanothece, comprising a group of unicellular nitrogen-fixing Cyanobacteria.</title>
        <authorList>
            <person name="Bandyopadhyay A."/>
            <person name="Elvitigala T."/>
            <person name="Welsh E."/>
            <person name="Stockel J."/>
            <person name="Liberton M."/>
            <person name="Min H."/>
            <person name="Sherman L.A."/>
            <person name="Pakrasi H.B."/>
        </authorList>
    </citation>
    <scope>NUCLEOTIDE SEQUENCE [LARGE SCALE GENOMIC DNA]</scope>
    <source>
        <strain evidence="2">PCC 7424</strain>
    </source>
</reference>
<dbReference type="RefSeq" id="WP_012599254.1">
    <property type="nucleotide sequence ID" value="NC_011729.1"/>
</dbReference>
<keyword evidence="2" id="KW-1185">Reference proteome</keyword>
<sequence>MARRRKYNVSPNQLSLEDLPGFWEIKSESKPSEKEASLKASSYVAKESSQNYQTVQNQKMSPDIYSNNQLQQAFVPIEIAFDVSQGIRDAKQFWLLNKKPEIEVIFDGRHLDLAQYYVAGKKEIFHPEEQYLSGKGGLINIATFFNVFRCKKALNTWSENEYKKTGIYPIKNFKFIPPQDRAVGQLWNNLGMPDPYSQPSSEISHFRSQYITPLLWVDQLNENQIFLSFKNWTNKIYKRIGCEVRKDIEISVIPEIITNLIKYGFKKTGLFCVCVWPSGQIEILWSNSIYHLTDWPPERTAYGLAEALQQPQTSGGGQGMAYIYDKLLPKYNGVLEVNCRDIDLCFYSEGCYEVLGQGAISEEFLPESILFTLHLFCQETRKKNEHN</sequence>
<evidence type="ECO:0000313" key="1">
    <source>
        <dbReference type="EMBL" id="ACK70311.1"/>
    </source>
</evidence>
<dbReference type="HOGENOM" id="CLU_713135_0_0_3"/>
<dbReference type="EMBL" id="CP001291">
    <property type="protein sequence ID" value="ACK70311.1"/>
    <property type="molecule type" value="Genomic_DNA"/>
</dbReference>